<keyword evidence="2" id="KW-1185">Reference proteome</keyword>
<protein>
    <submittedName>
        <fullName evidence="1">6768_t:CDS:1</fullName>
    </submittedName>
</protein>
<reference evidence="1" key="1">
    <citation type="submission" date="2021-06" db="EMBL/GenBank/DDBJ databases">
        <authorList>
            <person name="Kallberg Y."/>
            <person name="Tangrot J."/>
            <person name="Rosling A."/>
        </authorList>
    </citation>
    <scope>NUCLEOTIDE SEQUENCE</scope>
    <source>
        <strain evidence="1">IN212</strain>
    </source>
</reference>
<comment type="caution">
    <text evidence="1">The sequence shown here is derived from an EMBL/GenBank/DDBJ whole genome shotgun (WGS) entry which is preliminary data.</text>
</comment>
<evidence type="ECO:0000313" key="1">
    <source>
        <dbReference type="EMBL" id="CAG8681691.1"/>
    </source>
</evidence>
<proteinExistence type="predicted"/>
<dbReference type="AlphaFoldDB" id="A0A9N9ELF9"/>
<accession>A0A9N9ELF9</accession>
<evidence type="ECO:0000313" key="2">
    <source>
        <dbReference type="Proteomes" id="UP000789396"/>
    </source>
</evidence>
<name>A0A9N9ELF9_9GLOM</name>
<organism evidence="1 2">
    <name type="scientific">Racocetra fulgida</name>
    <dbReference type="NCBI Taxonomy" id="60492"/>
    <lineage>
        <taxon>Eukaryota</taxon>
        <taxon>Fungi</taxon>
        <taxon>Fungi incertae sedis</taxon>
        <taxon>Mucoromycota</taxon>
        <taxon>Glomeromycotina</taxon>
        <taxon>Glomeromycetes</taxon>
        <taxon>Diversisporales</taxon>
        <taxon>Gigasporaceae</taxon>
        <taxon>Racocetra</taxon>
    </lineage>
</organism>
<feature type="non-terminal residue" evidence="1">
    <location>
        <position position="1"/>
    </location>
</feature>
<gene>
    <name evidence="1" type="ORF">RFULGI_LOCUS9640</name>
</gene>
<dbReference type="EMBL" id="CAJVPZ010017669">
    <property type="protein sequence ID" value="CAG8681691.1"/>
    <property type="molecule type" value="Genomic_DNA"/>
</dbReference>
<dbReference type="Proteomes" id="UP000789396">
    <property type="component" value="Unassembled WGS sequence"/>
</dbReference>
<sequence>RDGPKDESMGQKGPDVRLVDIFDGKSSGSLEYLMVKLVDNEGGGQRDNFNNIKNLGK</sequence>